<protein>
    <recommendedName>
        <fullName evidence="2">Tyrosine-protein phosphatase domain-containing protein</fullName>
    </recommendedName>
</protein>
<dbReference type="SUPFAM" id="SSF52799">
    <property type="entry name" value="(Phosphotyrosine protein) phosphatases II"/>
    <property type="match status" value="1"/>
</dbReference>
<dbReference type="InterPro" id="IPR020422">
    <property type="entry name" value="TYR_PHOSPHATASE_DUAL_dom"/>
</dbReference>
<evidence type="ECO:0000313" key="3">
    <source>
        <dbReference type="EMBL" id="AYV76843.1"/>
    </source>
</evidence>
<accession>A0A3G4ZTA2</accession>
<dbReference type="EMBL" id="MK071998">
    <property type="protein sequence ID" value="AYV76843.1"/>
    <property type="molecule type" value="Genomic_DNA"/>
</dbReference>
<gene>
    <name evidence="3" type="ORF">Barrevirus1_65</name>
</gene>
<dbReference type="PROSITE" id="PS50054">
    <property type="entry name" value="TYR_PHOSPHATASE_DUAL"/>
    <property type="match status" value="1"/>
</dbReference>
<keyword evidence="1" id="KW-0378">Hydrolase</keyword>
<sequence length="155" mass="18164">MANPDRFALIDIDKMVYRGGQPSEEHLHMLKDIGIKHIINLRKEDISERVKEKSLCLKLGINYHAYPTYGIFGLNNQFINEIVDLINSFDGPTYIHCKNGRDRTSIIIASYLVKYKGKDKDNAWKTDVLKYDHDENDKYYAKFKESFYDFCNSLK</sequence>
<dbReference type="InterPro" id="IPR055214">
    <property type="entry name" value="PTP-NADK"/>
</dbReference>
<dbReference type="Gene3D" id="3.90.190.10">
    <property type="entry name" value="Protein tyrosine phosphatase superfamily"/>
    <property type="match status" value="1"/>
</dbReference>
<evidence type="ECO:0000256" key="1">
    <source>
        <dbReference type="ARBA" id="ARBA00022801"/>
    </source>
</evidence>
<proteinExistence type="predicted"/>
<dbReference type="GO" id="GO:0016791">
    <property type="term" value="F:phosphatase activity"/>
    <property type="evidence" value="ECO:0007669"/>
    <property type="project" value="TreeGrafter"/>
</dbReference>
<name>A0A3G4ZTA2_9VIRU</name>
<dbReference type="Pfam" id="PF22741">
    <property type="entry name" value="PTP-NADK"/>
    <property type="match status" value="1"/>
</dbReference>
<dbReference type="InterPro" id="IPR029021">
    <property type="entry name" value="Prot-tyrosine_phosphatase-like"/>
</dbReference>
<feature type="domain" description="Tyrosine-protein phosphatase" evidence="2">
    <location>
        <begin position="6"/>
        <end position="155"/>
    </location>
</feature>
<dbReference type="InterPro" id="IPR016130">
    <property type="entry name" value="Tyr_Pase_AS"/>
</dbReference>
<dbReference type="PANTHER" id="PTHR31126:SF1">
    <property type="entry name" value="TYROSINE SPECIFIC PROTEIN PHOSPHATASES DOMAIN-CONTAINING PROTEIN"/>
    <property type="match status" value="1"/>
</dbReference>
<reference evidence="3" key="1">
    <citation type="submission" date="2018-10" db="EMBL/GenBank/DDBJ databases">
        <title>Hidden diversity of soil giant viruses.</title>
        <authorList>
            <person name="Schulz F."/>
            <person name="Alteio L."/>
            <person name="Goudeau D."/>
            <person name="Ryan E.M."/>
            <person name="Malmstrom R.R."/>
            <person name="Blanchard J."/>
            <person name="Woyke T."/>
        </authorList>
    </citation>
    <scope>NUCLEOTIDE SEQUENCE</scope>
    <source>
        <strain evidence="3">BAV1</strain>
    </source>
</reference>
<organism evidence="3">
    <name type="scientific">Barrevirus sp</name>
    <dbReference type="NCBI Taxonomy" id="2487763"/>
    <lineage>
        <taxon>Viruses</taxon>
        <taxon>Varidnaviria</taxon>
        <taxon>Bamfordvirae</taxon>
        <taxon>Nucleocytoviricota</taxon>
        <taxon>Megaviricetes</taxon>
        <taxon>Imitervirales</taxon>
        <taxon>Mimiviridae</taxon>
        <taxon>Klosneuvirinae</taxon>
    </lineage>
</organism>
<evidence type="ECO:0000259" key="2">
    <source>
        <dbReference type="PROSITE" id="PS50054"/>
    </source>
</evidence>
<dbReference type="PROSITE" id="PS00383">
    <property type="entry name" value="TYR_PHOSPHATASE_1"/>
    <property type="match status" value="1"/>
</dbReference>
<dbReference type="PANTHER" id="PTHR31126">
    <property type="entry name" value="TYROSINE-PROTEIN PHOSPHATASE"/>
    <property type="match status" value="1"/>
</dbReference>